<evidence type="ECO:0000256" key="3">
    <source>
        <dbReference type="ARBA" id="ARBA00022679"/>
    </source>
</evidence>
<feature type="domain" description="N-acetyltransferase" evidence="5">
    <location>
        <begin position="6"/>
        <end position="149"/>
    </location>
</feature>
<evidence type="ECO:0000256" key="1">
    <source>
        <dbReference type="ARBA" id="ARBA00005395"/>
    </source>
</evidence>
<gene>
    <name evidence="6" type="primary">rimI</name>
    <name evidence="6" type="ORF">DRJ33_05565</name>
</gene>
<dbReference type="InterPro" id="IPR006464">
    <property type="entry name" value="AcTrfase_RimI/Ard1"/>
</dbReference>
<evidence type="ECO:0000313" key="6">
    <source>
        <dbReference type="EMBL" id="RLE51595.1"/>
    </source>
</evidence>
<name>A0A497EWI1_9CREN</name>
<dbReference type="Proteomes" id="UP000272051">
    <property type="component" value="Unassembled WGS sequence"/>
</dbReference>
<dbReference type="GO" id="GO:0008999">
    <property type="term" value="F:protein-N-terminal-alanine acetyltransferase activity"/>
    <property type="evidence" value="ECO:0007669"/>
    <property type="project" value="UniProtKB-EC"/>
</dbReference>
<evidence type="ECO:0000259" key="5">
    <source>
        <dbReference type="PROSITE" id="PS51186"/>
    </source>
</evidence>
<sequence length="149" mass="16944">MVSLGVEIRQAKIEDLPRIYEIEALSFKDPYPYHYLKALYHLSPIFLVATLNSEVAGYIIALLRWKNIGHIISLAVHPSYRRKGIGKLLLNRTLVILKSLGATSCRLEVREDNIPAQLLYCSLGFSESHRVKGYYRDGATAIVMVKELR</sequence>
<dbReference type="PANTHER" id="PTHR43420">
    <property type="entry name" value="ACETYLTRANSFERASE"/>
    <property type="match status" value="1"/>
</dbReference>
<dbReference type="SUPFAM" id="SSF55729">
    <property type="entry name" value="Acyl-CoA N-acyltransferases (Nat)"/>
    <property type="match status" value="1"/>
</dbReference>
<dbReference type="InterPro" id="IPR000182">
    <property type="entry name" value="GNAT_dom"/>
</dbReference>
<reference evidence="6 7" key="1">
    <citation type="submission" date="2018-06" db="EMBL/GenBank/DDBJ databases">
        <title>Extensive metabolic versatility and redundancy in microbially diverse, dynamic hydrothermal sediments.</title>
        <authorList>
            <person name="Dombrowski N."/>
            <person name="Teske A."/>
            <person name="Baker B.J."/>
        </authorList>
    </citation>
    <scope>NUCLEOTIDE SEQUENCE [LARGE SCALE GENOMIC DNA]</scope>
    <source>
        <strain evidence="6">B34_G17</strain>
    </source>
</reference>
<dbReference type="EMBL" id="QMQX01000097">
    <property type="protein sequence ID" value="RLE51595.1"/>
    <property type="molecule type" value="Genomic_DNA"/>
</dbReference>
<protein>
    <submittedName>
        <fullName evidence="6">Ribosomal-protein-alanine N-acetyltransferase</fullName>
        <ecNumber evidence="6">2.3.1.267</ecNumber>
    </submittedName>
</protein>
<dbReference type="InterPro" id="IPR050680">
    <property type="entry name" value="YpeA/RimI_acetyltransf"/>
</dbReference>
<dbReference type="InterPro" id="IPR016181">
    <property type="entry name" value="Acyl_CoA_acyltransferase"/>
</dbReference>
<evidence type="ECO:0000313" key="7">
    <source>
        <dbReference type="Proteomes" id="UP000272051"/>
    </source>
</evidence>
<dbReference type="AlphaFoldDB" id="A0A497EWI1"/>
<organism evidence="6 7">
    <name type="scientific">Thermoproteota archaeon</name>
    <dbReference type="NCBI Taxonomy" id="2056631"/>
    <lineage>
        <taxon>Archaea</taxon>
        <taxon>Thermoproteota</taxon>
    </lineage>
</organism>
<comment type="similarity">
    <text evidence="1">Belongs to the acetyltransferase family. RimI subfamily.</text>
</comment>
<dbReference type="Gene3D" id="3.40.630.30">
    <property type="match status" value="1"/>
</dbReference>
<dbReference type="PANTHER" id="PTHR43420:SF12">
    <property type="entry name" value="N-ACETYLTRANSFERASE DOMAIN-CONTAINING PROTEIN"/>
    <property type="match status" value="1"/>
</dbReference>
<proteinExistence type="inferred from homology"/>
<dbReference type="EC" id="2.3.1.267" evidence="6"/>
<evidence type="ECO:0000256" key="2">
    <source>
        <dbReference type="ARBA" id="ARBA00022490"/>
    </source>
</evidence>
<evidence type="ECO:0000256" key="4">
    <source>
        <dbReference type="ARBA" id="ARBA00023315"/>
    </source>
</evidence>
<keyword evidence="4 6" id="KW-0012">Acyltransferase</keyword>
<accession>A0A497EWI1</accession>
<dbReference type="NCBIfam" id="TIGR01575">
    <property type="entry name" value="rimI"/>
    <property type="match status" value="1"/>
</dbReference>
<comment type="caution">
    <text evidence="6">The sequence shown here is derived from an EMBL/GenBank/DDBJ whole genome shotgun (WGS) entry which is preliminary data.</text>
</comment>
<dbReference type="PROSITE" id="PS51186">
    <property type="entry name" value="GNAT"/>
    <property type="match status" value="1"/>
</dbReference>
<keyword evidence="3 6" id="KW-0808">Transferase</keyword>
<keyword evidence="2" id="KW-0963">Cytoplasm</keyword>
<dbReference type="CDD" id="cd04301">
    <property type="entry name" value="NAT_SF"/>
    <property type="match status" value="1"/>
</dbReference>
<dbReference type="Pfam" id="PF00583">
    <property type="entry name" value="Acetyltransf_1"/>
    <property type="match status" value="1"/>
</dbReference>